<dbReference type="Gene3D" id="1.20.1090.10">
    <property type="entry name" value="Dehydroquinate synthase-like - alpha domain"/>
    <property type="match status" value="1"/>
</dbReference>
<dbReference type="Pfam" id="PF25137">
    <property type="entry name" value="ADH_Fe_C"/>
    <property type="match status" value="1"/>
</dbReference>
<gene>
    <name evidence="4" type="ORF">H9Q80_15560</name>
</gene>
<feature type="domain" description="Fe-containing alcohol dehydrogenase-like C-terminal" evidence="3">
    <location>
        <begin position="191"/>
        <end position="389"/>
    </location>
</feature>
<evidence type="ECO:0000313" key="4">
    <source>
        <dbReference type="EMBL" id="QNM11647.1"/>
    </source>
</evidence>
<dbReference type="EMBL" id="CP060636">
    <property type="protein sequence ID" value="QNM11647.1"/>
    <property type="molecule type" value="Genomic_DNA"/>
</dbReference>
<dbReference type="Gene3D" id="3.40.50.1970">
    <property type="match status" value="1"/>
</dbReference>
<dbReference type="PROSITE" id="PS00060">
    <property type="entry name" value="ADH_IRON_2"/>
    <property type="match status" value="1"/>
</dbReference>
<name>A0A7G9GLG5_9FIRM</name>
<dbReference type="RefSeq" id="WP_117452320.1">
    <property type="nucleotide sequence ID" value="NZ_CP060636.1"/>
</dbReference>
<dbReference type="GO" id="GO:1990362">
    <property type="term" value="F:butanol dehydrogenase (NAD+) activity"/>
    <property type="evidence" value="ECO:0007669"/>
    <property type="project" value="InterPro"/>
</dbReference>
<proteinExistence type="predicted"/>
<dbReference type="GO" id="GO:0046872">
    <property type="term" value="F:metal ion binding"/>
    <property type="evidence" value="ECO:0007669"/>
    <property type="project" value="InterPro"/>
</dbReference>
<dbReference type="FunFam" id="3.40.50.1970:FF:000003">
    <property type="entry name" value="Alcohol dehydrogenase, iron-containing"/>
    <property type="match status" value="1"/>
</dbReference>
<feature type="domain" description="Alcohol dehydrogenase iron-type/glycerol dehydrogenase GldA" evidence="2">
    <location>
        <begin position="9"/>
        <end position="178"/>
    </location>
</feature>
<dbReference type="InterPro" id="IPR018211">
    <property type="entry name" value="ADH_Fe_CS"/>
</dbReference>
<dbReference type="InterPro" id="IPR056798">
    <property type="entry name" value="ADH_Fe_C"/>
</dbReference>
<dbReference type="InterPro" id="IPR001670">
    <property type="entry name" value="ADH_Fe/GldA"/>
</dbReference>
<dbReference type="Proteomes" id="UP000515856">
    <property type="component" value="Chromosome"/>
</dbReference>
<dbReference type="KEGG" id="ehn:H9Q80_15560"/>
<evidence type="ECO:0000259" key="3">
    <source>
        <dbReference type="Pfam" id="PF25137"/>
    </source>
</evidence>
<sequence>MNQFVYYAPTKVYFGKGQESHVTEYIKQYGGTKVLLHYGGHSAERSGLLDRIKNLLEEAGLAYVCLGGVVANPVLSKVEEGIALCKKGGVDFILAIGGGSVIDSAKAIGYGVVNEGNLWDYYEKKRTVTGCLPIGCVLTIAAAGSEMSNSSVITNENGQLKRGLTNDYGRCRFAIMNPELTYTLPPYQSMSGAVDIMMHTLERFFVSEEPMEIYDHFALGVLKTVVHHAPIVLKEPMNYESRSELMWASSCSHNGMSGPREIGDWACHQLEHELSGKYGVAHGAGLSAVWGSWARYVYEADVKRFAKLARELFDMKEEDDHVCALKGIEAMEAFFTSIQMPISLHELGLEVSDEDIRELAHKCSFFGKRTIGCVKKLDEKDMRNIYKNAK</sequence>
<dbReference type="PANTHER" id="PTHR43633:SF1">
    <property type="entry name" value="ALCOHOL DEHYDROGENASE YQHD"/>
    <property type="match status" value="1"/>
</dbReference>
<accession>A0A7G9GLG5</accession>
<dbReference type="InterPro" id="IPR044731">
    <property type="entry name" value="BDH-like"/>
</dbReference>
<dbReference type="AlphaFoldDB" id="A0A7G9GLG5"/>
<keyword evidence="5" id="KW-1185">Reference proteome</keyword>
<dbReference type="GO" id="GO:1990002">
    <property type="term" value="F:methylglyoxal reductase (NADPH) (acetol producing) activity"/>
    <property type="evidence" value="ECO:0007669"/>
    <property type="project" value="TreeGrafter"/>
</dbReference>
<dbReference type="SUPFAM" id="SSF56796">
    <property type="entry name" value="Dehydroquinate synthase-like"/>
    <property type="match status" value="1"/>
</dbReference>
<dbReference type="Pfam" id="PF00465">
    <property type="entry name" value="Fe-ADH"/>
    <property type="match status" value="1"/>
</dbReference>
<reference evidence="4 5" key="1">
    <citation type="submission" date="2020-08" db="EMBL/GenBank/DDBJ databases">
        <authorList>
            <person name="Liu C."/>
            <person name="Sun Q."/>
        </authorList>
    </citation>
    <scope>NUCLEOTIDE SEQUENCE [LARGE SCALE GENOMIC DNA]</scope>
    <source>
        <strain evidence="4 5">NSJ-61</strain>
    </source>
</reference>
<protein>
    <submittedName>
        <fullName evidence="4">Iron-containing alcohol dehydrogenase</fullName>
    </submittedName>
</protein>
<organism evidence="4 5">
    <name type="scientific">[Eubacterium] hominis</name>
    <dbReference type="NCBI Taxonomy" id="2764325"/>
    <lineage>
        <taxon>Bacteria</taxon>
        <taxon>Bacillati</taxon>
        <taxon>Bacillota</taxon>
        <taxon>Erysipelotrichia</taxon>
        <taxon>Erysipelotrichales</taxon>
        <taxon>Erysipelotrichaceae</taxon>
        <taxon>Amedibacillus</taxon>
    </lineage>
</organism>
<dbReference type="CDD" id="cd08187">
    <property type="entry name" value="BDH"/>
    <property type="match status" value="1"/>
</dbReference>
<keyword evidence="1" id="KW-0560">Oxidoreductase</keyword>
<dbReference type="GO" id="GO:0008106">
    <property type="term" value="F:alcohol dehydrogenase (NADP+) activity"/>
    <property type="evidence" value="ECO:0007669"/>
    <property type="project" value="TreeGrafter"/>
</dbReference>
<dbReference type="PANTHER" id="PTHR43633">
    <property type="entry name" value="ALCOHOL DEHYDROGENASE YQHD"/>
    <property type="match status" value="1"/>
</dbReference>
<evidence type="ECO:0000313" key="5">
    <source>
        <dbReference type="Proteomes" id="UP000515856"/>
    </source>
</evidence>
<dbReference type="GO" id="GO:0005829">
    <property type="term" value="C:cytosol"/>
    <property type="evidence" value="ECO:0007669"/>
    <property type="project" value="TreeGrafter"/>
</dbReference>
<evidence type="ECO:0000256" key="1">
    <source>
        <dbReference type="ARBA" id="ARBA00023002"/>
    </source>
</evidence>
<evidence type="ECO:0000259" key="2">
    <source>
        <dbReference type="Pfam" id="PF00465"/>
    </source>
</evidence>